<dbReference type="Pfam" id="PF18928">
    <property type="entry name" value="DUF5677"/>
    <property type="match status" value="1"/>
</dbReference>
<reference evidence="2" key="1">
    <citation type="submission" date="2017-11" db="EMBL/GenBank/DDBJ databases">
        <authorList>
            <person name="Kuznetsova I."/>
            <person name="Sazanova A."/>
            <person name="Chirak E."/>
            <person name="Safronova V."/>
            <person name="Willems A."/>
        </authorList>
    </citation>
    <scope>NUCLEOTIDE SEQUENCE [LARGE SCALE GENOMIC DNA]</scope>
    <source>
        <strain evidence="2">CCBAU 03422</strain>
    </source>
</reference>
<dbReference type="Proteomes" id="UP000241764">
    <property type="component" value="Unassembled WGS sequence"/>
</dbReference>
<dbReference type="EMBL" id="PGGM01000002">
    <property type="protein sequence ID" value="PSH65785.1"/>
    <property type="molecule type" value="Genomic_DNA"/>
</dbReference>
<sequence>MKPAAGHYVCVAASTLGDSPVWDRDRAAICGNMVRLYKLVHTVLDQTTQRRQEAAFIFARLVFETLVNIRYMIEHFEPQLIDEYVKYSLRHERKLRDRVLANIDARNGIMLPIEDRMLKSIERAATAAGVPLDDVDISQKGPWGGKNLFDKAEAVGLGGIYLGAFGGPSHGVHGNWHEIYSNHVEWDEESGFTPKLDWHHPRPQVLFGLSTLIIETLAIYFSFMCGEQWEAIFGEPLSDLSHRATLASNAHEAYLAGKQWPEI</sequence>
<organism evidence="1 2">
    <name type="scientific">Phyllobacterium sophorae</name>
    <dbReference type="NCBI Taxonomy" id="1520277"/>
    <lineage>
        <taxon>Bacteria</taxon>
        <taxon>Pseudomonadati</taxon>
        <taxon>Pseudomonadota</taxon>
        <taxon>Alphaproteobacteria</taxon>
        <taxon>Hyphomicrobiales</taxon>
        <taxon>Phyllobacteriaceae</taxon>
        <taxon>Phyllobacterium</taxon>
    </lineage>
</organism>
<comment type="caution">
    <text evidence="1">The sequence shown here is derived from an EMBL/GenBank/DDBJ whole genome shotgun (WGS) entry which is preliminary data.</text>
</comment>
<protein>
    <submittedName>
        <fullName evidence="1">Uncharacterized protein</fullName>
    </submittedName>
</protein>
<gene>
    <name evidence="1" type="ORF">CU103_03965</name>
</gene>
<name>A0A2P7BH56_9HYPH</name>
<keyword evidence="2" id="KW-1185">Reference proteome</keyword>
<evidence type="ECO:0000313" key="1">
    <source>
        <dbReference type="EMBL" id="PSH65785.1"/>
    </source>
</evidence>
<evidence type="ECO:0000313" key="2">
    <source>
        <dbReference type="Proteomes" id="UP000241764"/>
    </source>
</evidence>
<dbReference type="AlphaFoldDB" id="A0A2P7BH56"/>
<proteinExistence type="predicted"/>
<dbReference type="InterPro" id="IPR043733">
    <property type="entry name" value="DUF5677"/>
</dbReference>
<accession>A0A2P7BH56</accession>